<protein>
    <submittedName>
        <fullName evidence="2">MBL fold metallo-hydrolase</fullName>
    </submittedName>
</protein>
<dbReference type="InterPro" id="IPR050114">
    <property type="entry name" value="UPF0173_UPF0282_UlaG_hydrolase"/>
</dbReference>
<feature type="domain" description="Metallo-beta-lactamase" evidence="1">
    <location>
        <begin position="7"/>
        <end position="174"/>
    </location>
</feature>
<dbReference type="SMART" id="SM00849">
    <property type="entry name" value="Lactamase_B"/>
    <property type="match status" value="1"/>
</dbReference>
<keyword evidence="2" id="KW-0378">Hydrolase</keyword>
<evidence type="ECO:0000313" key="3">
    <source>
        <dbReference type="Proteomes" id="UP000475214"/>
    </source>
</evidence>
<evidence type="ECO:0000313" key="2">
    <source>
        <dbReference type="EMBL" id="NEE03856.1"/>
    </source>
</evidence>
<dbReference type="PANTHER" id="PTHR43546">
    <property type="entry name" value="UPF0173 METAL-DEPENDENT HYDROLASE MJ1163-RELATED"/>
    <property type="match status" value="1"/>
</dbReference>
<gene>
    <name evidence="2" type="ORF">G1H10_27180</name>
</gene>
<dbReference type="AlphaFoldDB" id="A0A6L9SF57"/>
<sequence>MKLTKYEHSCVLVEHGDARVLVDPGNFSHGFEELTGLTAVLVTHQHPDHLDVERLPQVLDRNPDAALYTDPGTAEVLAGMHIEATTVQAGDHLDLGVGVDVHGEQHAVIHPEIPVVPNVGYLFDGRFFHPGDSFTPPPVDVEILGLPTAAPWQKLSEAIDFLRAVSPAVAIPIHQAILAKPELYYGHFQRLGPERTELRLLETADTVTL</sequence>
<reference evidence="2 3" key="1">
    <citation type="submission" date="2020-02" db="EMBL/GenBank/DDBJ databases">
        <authorList>
            <person name="Li X.-J."/>
            <person name="Han X.-M."/>
        </authorList>
    </citation>
    <scope>NUCLEOTIDE SEQUENCE [LARGE SCALE GENOMIC DNA]</scope>
    <source>
        <strain evidence="2 3">CCTCC AB 2017055</strain>
    </source>
</reference>
<name>A0A6L9SF57_9ACTN</name>
<dbReference type="GO" id="GO:0016787">
    <property type="term" value="F:hydrolase activity"/>
    <property type="evidence" value="ECO:0007669"/>
    <property type="project" value="UniProtKB-KW"/>
</dbReference>
<dbReference type="InterPro" id="IPR036866">
    <property type="entry name" value="RibonucZ/Hydroxyglut_hydro"/>
</dbReference>
<dbReference type="EMBL" id="JAAGOA010000026">
    <property type="protein sequence ID" value="NEE03856.1"/>
    <property type="molecule type" value="Genomic_DNA"/>
</dbReference>
<keyword evidence="3" id="KW-1185">Reference proteome</keyword>
<dbReference type="SUPFAM" id="SSF56281">
    <property type="entry name" value="Metallo-hydrolase/oxidoreductase"/>
    <property type="match status" value="1"/>
</dbReference>
<dbReference type="RefSeq" id="WP_163743882.1">
    <property type="nucleotide sequence ID" value="NZ_JAAGOA010000026.1"/>
</dbReference>
<organism evidence="2 3">
    <name type="scientific">Phytoactinopolyspora halotolerans</name>
    <dbReference type="NCBI Taxonomy" id="1981512"/>
    <lineage>
        <taxon>Bacteria</taxon>
        <taxon>Bacillati</taxon>
        <taxon>Actinomycetota</taxon>
        <taxon>Actinomycetes</taxon>
        <taxon>Jiangellales</taxon>
        <taxon>Jiangellaceae</taxon>
        <taxon>Phytoactinopolyspora</taxon>
    </lineage>
</organism>
<dbReference type="InterPro" id="IPR001279">
    <property type="entry name" value="Metallo-B-lactamas"/>
</dbReference>
<dbReference type="PANTHER" id="PTHR43546:SF3">
    <property type="entry name" value="UPF0173 METAL-DEPENDENT HYDROLASE MJ1163"/>
    <property type="match status" value="1"/>
</dbReference>
<comment type="caution">
    <text evidence="2">The sequence shown here is derived from an EMBL/GenBank/DDBJ whole genome shotgun (WGS) entry which is preliminary data.</text>
</comment>
<dbReference type="Proteomes" id="UP000475214">
    <property type="component" value="Unassembled WGS sequence"/>
</dbReference>
<dbReference type="Gene3D" id="3.60.15.10">
    <property type="entry name" value="Ribonuclease Z/Hydroxyacylglutathione hydrolase-like"/>
    <property type="match status" value="1"/>
</dbReference>
<evidence type="ECO:0000259" key="1">
    <source>
        <dbReference type="SMART" id="SM00849"/>
    </source>
</evidence>
<proteinExistence type="predicted"/>
<accession>A0A6L9SF57</accession>
<dbReference type="Pfam" id="PF13483">
    <property type="entry name" value="Lactamase_B_3"/>
    <property type="match status" value="1"/>
</dbReference>